<evidence type="ECO:0000256" key="1">
    <source>
        <dbReference type="ARBA" id="ARBA00022614"/>
    </source>
</evidence>
<reference evidence="4" key="1">
    <citation type="submission" date="2025-08" db="UniProtKB">
        <authorList>
            <consortium name="Ensembl"/>
        </authorList>
    </citation>
    <scope>IDENTIFICATION</scope>
</reference>
<dbReference type="InterPro" id="IPR050216">
    <property type="entry name" value="LRR_domain-containing"/>
</dbReference>
<dbReference type="InterPro" id="IPR003591">
    <property type="entry name" value="Leu-rich_rpt_typical-subtyp"/>
</dbReference>
<dbReference type="GO" id="GO:0005737">
    <property type="term" value="C:cytoplasm"/>
    <property type="evidence" value="ECO:0007669"/>
    <property type="project" value="TreeGrafter"/>
</dbReference>
<dbReference type="SUPFAM" id="SSF52058">
    <property type="entry name" value="L domain-like"/>
    <property type="match status" value="1"/>
</dbReference>
<dbReference type="Proteomes" id="UP000694549">
    <property type="component" value="Unplaced"/>
</dbReference>
<evidence type="ECO:0000313" key="4">
    <source>
        <dbReference type="Ensembl" id="ENSAZOP00000015897.1"/>
    </source>
</evidence>
<dbReference type="Ensembl" id="ENSAZOT00000017094.1">
    <property type="protein sequence ID" value="ENSAZOP00000015897.1"/>
    <property type="gene ID" value="ENSAZOG00000010359.1"/>
</dbReference>
<dbReference type="PANTHER" id="PTHR48051">
    <property type="match status" value="1"/>
</dbReference>
<dbReference type="InterPro" id="IPR055414">
    <property type="entry name" value="LRR_R13L4/SHOC2-like"/>
</dbReference>
<protein>
    <recommendedName>
        <fullName evidence="3">Disease resistance R13L4/SHOC-2-like LRR domain-containing protein</fullName>
    </recommendedName>
</protein>
<proteinExistence type="predicted"/>
<accession>A0A8B9V1G5</accession>
<dbReference type="InterPro" id="IPR001611">
    <property type="entry name" value="Leu-rich_rpt"/>
</dbReference>
<dbReference type="PANTHER" id="PTHR48051:SF1">
    <property type="entry name" value="RAS SUPPRESSOR PROTEIN 1"/>
    <property type="match status" value="1"/>
</dbReference>
<name>A0A8B9V1G5_9AVES</name>
<keyword evidence="1" id="KW-0433">Leucine-rich repeat</keyword>
<keyword evidence="2" id="KW-0677">Repeat</keyword>
<dbReference type="InterPro" id="IPR032675">
    <property type="entry name" value="LRR_dom_sf"/>
</dbReference>
<reference evidence="4" key="2">
    <citation type="submission" date="2025-09" db="UniProtKB">
        <authorList>
            <consortium name="Ensembl"/>
        </authorList>
    </citation>
    <scope>IDENTIFICATION</scope>
</reference>
<feature type="domain" description="Disease resistance R13L4/SHOC-2-like LRR" evidence="3">
    <location>
        <begin position="2"/>
        <end position="90"/>
    </location>
</feature>
<dbReference type="Pfam" id="PF23598">
    <property type="entry name" value="LRR_14"/>
    <property type="match status" value="1"/>
</dbReference>
<evidence type="ECO:0000259" key="3">
    <source>
        <dbReference type="Pfam" id="PF23598"/>
    </source>
</evidence>
<dbReference type="Gene3D" id="3.80.10.10">
    <property type="entry name" value="Ribonuclease Inhibitor"/>
    <property type="match status" value="1"/>
</dbReference>
<dbReference type="PROSITE" id="PS51450">
    <property type="entry name" value="LRR"/>
    <property type="match status" value="1"/>
</dbReference>
<dbReference type="SMART" id="SM00369">
    <property type="entry name" value="LRR_TYP"/>
    <property type="match status" value="2"/>
</dbReference>
<dbReference type="PRINTS" id="PR00019">
    <property type="entry name" value="LEURICHRPT"/>
</dbReference>
<keyword evidence="5" id="KW-1185">Reference proteome</keyword>
<dbReference type="AlphaFoldDB" id="A0A8B9V1G5"/>
<sequence length="110" mass="12541">MVCLRELDISHNALKEMPESIGELEYLVHLIANNNDISQLPKSITSLRNLQHLDLSENRLKSLPAGLHHLHLLKDINFDGNSLSEPLQDLCRGKQLYPILCYLESANERD</sequence>
<evidence type="ECO:0000313" key="5">
    <source>
        <dbReference type="Proteomes" id="UP000694549"/>
    </source>
</evidence>
<organism evidence="4 5">
    <name type="scientific">Anas zonorhyncha</name>
    <name type="common">Eastern spot-billed duck</name>
    <dbReference type="NCBI Taxonomy" id="75864"/>
    <lineage>
        <taxon>Eukaryota</taxon>
        <taxon>Metazoa</taxon>
        <taxon>Chordata</taxon>
        <taxon>Craniata</taxon>
        <taxon>Vertebrata</taxon>
        <taxon>Euteleostomi</taxon>
        <taxon>Archelosauria</taxon>
        <taxon>Archosauria</taxon>
        <taxon>Dinosauria</taxon>
        <taxon>Saurischia</taxon>
        <taxon>Theropoda</taxon>
        <taxon>Coelurosauria</taxon>
        <taxon>Aves</taxon>
        <taxon>Neognathae</taxon>
        <taxon>Galloanserae</taxon>
        <taxon>Anseriformes</taxon>
        <taxon>Anatidae</taxon>
        <taxon>Anatinae</taxon>
        <taxon>Anas</taxon>
    </lineage>
</organism>
<evidence type="ECO:0000256" key="2">
    <source>
        <dbReference type="ARBA" id="ARBA00022737"/>
    </source>
</evidence>